<dbReference type="SMART" id="SM00637">
    <property type="entry name" value="CBD_II"/>
    <property type="match status" value="1"/>
</dbReference>
<evidence type="ECO:0000256" key="6">
    <source>
        <dbReference type="PROSITE-ProRule" id="PRU10060"/>
    </source>
</evidence>
<dbReference type="EMBL" id="LN879430">
    <property type="protein sequence ID" value="CUH93330.1"/>
    <property type="molecule type" value="Genomic_DNA"/>
</dbReference>
<dbReference type="GO" id="GO:0030245">
    <property type="term" value="P:cellulose catabolic process"/>
    <property type="evidence" value="ECO:0007669"/>
    <property type="project" value="UniProtKB-KW"/>
</dbReference>
<dbReference type="EC" id="3.2.1.4" evidence="7"/>
<dbReference type="SUPFAM" id="SSF48208">
    <property type="entry name" value="Six-hairpin glycosidases"/>
    <property type="match status" value="1"/>
</dbReference>
<keyword evidence="3 5" id="KW-0326">Glycosidase</keyword>
<dbReference type="Gene3D" id="1.50.10.10">
    <property type="match status" value="1"/>
</dbReference>
<dbReference type="GO" id="GO:0008810">
    <property type="term" value="F:cellulase activity"/>
    <property type="evidence" value="ECO:0007669"/>
    <property type="project" value="UniProtKB-EC"/>
</dbReference>
<dbReference type="KEGG" id="hsd:SD1D_1785"/>
<evidence type="ECO:0000313" key="12">
    <source>
        <dbReference type="EMBL" id="CUH93330.1"/>
    </source>
</evidence>
<dbReference type="InterPro" id="IPR008965">
    <property type="entry name" value="CBM2/CBM3_carb-bd_dom_sf"/>
</dbReference>
<keyword evidence="9" id="KW-0812">Transmembrane</keyword>
<keyword evidence="1 5" id="KW-0378">Hydrolase</keyword>
<keyword evidence="13" id="KW-1185">Reference proteome</keyword>
<dbReference type="InterPro" id="IPR033126">
    <property type="entry name" value="Glyco_hydro_9_Asp/Glu_AS"/>
</dbReference>
<evidence type="ECO:0000256" key="8">
    <source>
        <dbReference type="SAM" id="MobiDB-lite"/>
    </source>
</evidence>
<comment type="catalytic activity">
    <reaction evidence="7">
        <text>Endohydrolysis of (1-&gt;4)-beta-D-glucosidic linkages in cellulose, lichenin and cereal beta-D-glucans.</text>
        <dbReference type="EC" id="3.2.1.4"/>
    </reaction>
</comment>
<keyword evidence="7" id="KW-0136">Cellulose degradation</keyword>
<keyword evidence="2 5" id="KW-0119">Carbohydrate metabolism</keyword>
<evidence type="ECO:0000256" key="2">
    <source>
        <dbReference type="ARBA" id="ARBA00023277"/>
    </source>
</evidence>
<feature type="compositionally biased region" description="Pro residues" evidence="8">
    <location>
        <begin position="657"/>
        <end position="699"/>
    </location>
</feature>
<feature type="domain" description="CBM2" evidence="11">
    <location>
        <begin position="692"/>
        <end position="801"/>
    </location>
</feature>
<evidence type="ECO:0000259" key="11">
    <source>
        <dbReference type="PROSITE" id="PS51173"/>
    </source>
</evidence>
<dbReference type="InterPro" id="IPR001956">
    <property type="entry name" value="CBM3"/>
</dbReference>
<gene>
    <name evidence="12" type="ORF">SD1D_1785</name>
</gene>
<dbReference type="PANTHER" id="PTHR22298">
    <property type="entry name" value="ENDO-1,4-BETA-GLUCANASE"/>
    <property type="match status" value="1"/>
</dbReference>
<keyword evidence="9" id="KW-0472">Membrane</keyword>
<feature type="active site" evidence="5">
    <location>
        <position position="409"/>
    </location>
</feature>
<name>A0A0K8J728_9FIRM</name>
<dbReference type="Pfam" id="PF00553">
    <property type="entry name" value="CBM_2"/>
    <property type="match status" value="1"/>
</dbReference>
<organism evidence="12 13">
    <name type="scientific">Herbinix luporum</name>
    <dbReference type="NCBI Taxonomy" id="1679721"/>
    <lineage>
        <taxon>Bacteria</taxon>
        <taxon>Bacillati</taxon>
        <taxon>Bacillota</taxon>
        <taxon>Clostridia</taxon>
        <taxon>Lachnospirales</taxon>
        <taxon>Lachnospiraceae</taxon>
        <taxon>Herbinix</taxon>
    </lineage>
</organism>
<dbReference type="PROSITE" id="PS51173">
    <property type="entry name" value="CBM2"/>
    <property type="match status" value="1"/>
</dbReference>
<dbReference type="OrthoDB" id="9758662at2"/>
<dbReference type="Gene3D" id="2.60.40.710">
    <property type="entry name" value="Endoglucanase-like"/>
    <property type="match status" value="1"/>
</dbReference>
<dbReference type="PROSITE" id="PS00698">
    <property type="entry name" value="GH9_3"/>
    <property type="match status" value="1"/>
</dbReference>
<feature type="region of interest" description="Disordered" evidence="8">
    <location>
        <begin position="654"/>
        <end position="700"/>
    </location>
</feature>
<dbReference type="GO" id="GO:0030248">
    <property type="term" value="F:cellulose binding"/>
    <property type="evidence" value="ECO:0007669"/>
    <property type="project" value="InterPro"/>
</dbReference>
<evidence type="ECO:0000256" key="1">
    <source>
        <dbReference type="ARBA" id="ARBA00022801"/>
    </source>
</evidence>
<dbReference type="Proteomes" id="UP000196053">
    <property type="component" value="Chromosome I"/>
</dbReference>
<protein>
    <recommendedName>
        <fullName evidence="7">Endoglucanase</fullName>
        <ecNumber evidence="7">3.2.1.4</ecNumber>
    </recommendedName>
</protein>
<comment type="similarity">
    <text evidence="5 7">Belongs to the glycosyl hydrolase 9 (cellulase E) family.</text>
</comment>
<reference evidence="13" key="1">
    <citation type="submission" date="2015-09" db="EMBL/GenBank/DDBJ databases">
        <authorList>
            <person name="Wibberg D."/>
        </authorList>
    </citation>
    <scope>NUCLEOTIDE SEQUENCE [LARGE SCALE GENOMIC DNA]</scope>
    <source>
        <strain evidence="13">SD1D</strain>
    </source>
</reference>
<dbReference type="InterPro" id="IPR018221">
    <property type="entry name" value="Glyco_hydro_9_His_AS"/>
</dbReference>
<dbReference type="InterPro" id="IPR008928">
    <property type="entry name" value="6-hairpin_glycosidase_sf"/>
</dbReference>
<dbReference type="InterPro" id="IPR001919">
    <property type="entry name" value="CBD2"/>
</dbReference>
<dbReference type="PROSITE" id="PS00592">
    <property type="entry name" value="GH9_2"/>
    <property type="match status" value="1"/>
</dbReference>
<feature type="transmembrane region" description="Helical" evidence="9">
    <location>
        <begin position="12"/>
        <end position="29"/>
    </location>
</feature>
<dbReference type="Pfam" id="PF00759">
    <property type="entry name" value="Glyco_hydro_9"/>
    <property type="match status" value="1"/>
</dbReference>
<dbReference type="Gene3D" id="2.60.40.290">
    <property type="match status" value="1"/>
</dbReference>
<keyword evidence="4 5" id="KW-0624">Polysaccharide degradation</keyword>
<feature type="active site" evidence="6">
    <location>
        <position position="456"/>
    </location>
</feature>
<feature type="active site" evidence="6">
    <location>
        <position position="447"/>
    </location>
</feature>
<dbReference type="InterPro" id="IPR012341">
    <property type="entry name" value="6hp_glycosidase-like_sf"/>
</dbReference>
<dbReference type="InterPro" id="IPR001701">
    <property type="entry name" value="Glyco_hydro_9"/>
</dbReference>
<keyword evidence="9" id="KW-1133">Transmembrane helix</keyword>
<evidence type="ECO:0000256" key="4">
    <source>
        <dbReference type="ARBA" id="ARBA00023326"/>
    </source>
</evidence>
<proteinExistence type="inferred from homology"/>
<feature type="domain" description="CBM3" evidence="10">
    <location>
        <begin position="495"/>
        <end position="656"/>
    </location>
</feature>
<dbReference type="InterPro" id="IPR012291">
    <property type="entry name" value="CBM2_carb-bd_dom_sf"/>
</dbReference>
<accession>A0A0K8J728</accession>
<sequence length="801" mass="88529">MNLHLKVNKRILGISFVIVLIATIILSPVQKKLYSQAASSPRSGDAYYNFGEALQKAILFYKANRLGDLPDNYILPYRADAAMTDGQDVGLDLTGGWADAGDGIKFTHPMSYAAAQLGWAVYEYREAFEKSGQLDIILDEIKWATDFFIKAHPEPNLLYYMCGYEASDHSVWVAHELLDYVTDRKSFWVDTSTPGSDVAGSASAALAIASLIFEETDPEYAKLCLEHAEQLFDFADKYRGKNPLNTLYPSGSYLDDIAWSGVWLYIKTNNDTYLNKAMEALPAVTLGGGHTHCWDDVSYGAALKIAQVTKDPSYVAQVEKNLDFWMPDGSITYTPGGLAWLSQWGSLRYATTAAFLAFVWSDDDSVGTASKKEGYRTFAEKQVNYALGDNPRKGSYVVGFGENAPKHPHHRTAHGSWTSELTTPAYHRNILYGALVGGPDSSDGWKDDITDYTLNEVATDYNAGFVGALAKMYDMYGGEPLKNWPQPEDFIAEEDDIIEYFTRCWIVYEGYGRLNLLFQINNRSARPATMKDKLSCRYFMDLTEVFEAGYTVEDVEIKLAYHEGAKLLGLTHYEGNIYYFTVDFTGTQIMPAEWQMCEKDASVEIAYPAGIGSNDNDWSYQNLTGSPDYKATSFAGLTPYIPVYDDGVKLYGIEPPLSSPSPTPDPTGSPTPTPIVTPTPTPKPSITPTPKPTATPTPVPSGDISYNYKIVNDWGNGFQGEITVKNNSNKTYSGWTLSFNYNSSIINLWGAELVSQTGNKVIVKSPSWDNDFAPGETIILGFVANLGSGKEAPTNYVLTSN</sequence>
<evidence type="ECO:0000256" key="3">
    <source>
        <dbReference type="ARBA" id="ARBA00023295"/>
    </source>
</evidence>
<evidence type="ECO:0000256" key="7">
    <source>
        <dbReference type="RuleBase" id="RU361166"/>
    </source>
</evidence>
<evidence type="ECO:0000259" key="10">
    <source>
        <dbReference type="PROSITE" id="PS51172"/>
    </source>
</evidence>
<dbReference type="AlphaFoldDB" id="A0A0K8J728"/>
<evidence type="ECO:0000256" key="9">
    <source>
        <dbReference type="SAM" id="Phobius"/>
    </source>
</evidence>
<evidence type="ECO:0000256" key="5">
    <source>
        <dbReference type="PROSITE-ProRule" id="PRU10059"/>
    </source>
</evidence>
<dbReference type="SMART" id="SM01067">
    <property type="entry name" value="CBM_3"/>
    <property type="match status" value="1"/>
</dbReference>
<dbReference type="PROSITE" id="PS51172">
    <property type="entry name" value="CBM3"/>
    <property type="match status" value="1"/>
</dbReference>
<dbReference type="RefSeq" id="WP_157893116.1">
    <property type="nucleotide sequence ID" value="NZ_LN879430.1"/>
</dbReference>
<dbReference type="InterPro" id="IPR036966">
    <property type="entry name" value="CBM3_sf"/>
</dbReference>
<dbReference type="SUPFAM" id="SSF49384">
    <property type="entry name" value="Carbohydrate-binding domain"/>
    <property type="match status" value="2"/>
</dbReference>
<evidence type="ECO:0000313" key="13">
    <source>
        <dbReference type="Proteomes" id="UP000196053"/>
    </source>
</evidence>